<reference evidence="1" key="1">
    <citation type="submission" date="2018-11" db="EMBL/GenBank/DDBJ databases">
        <authorList>
            <consortium name="Genoscope - CEA"/>
            <person name="William W."/>
        </authorList>
    </citation>
    <scope>NUCLEOTIDE SEQUENCE</scope>
</reference>
<sequence>MQPGLQVAKEDLVTMKMASPGQRSLEEIKEELASCRALLAIRDLKAQLKPELEKPTDGDTVLR</sequence>
<proteinExistence type="predicted"/>
<organism evidence="1">
    <name type="scientific">Brassica oleracea</name>
    <name type="common">Wild cabbage</name>
    <dbReference type="NCBI Taxonomy" id="3712"/>
    <lineage>
        <taxon>Eukaryota</taxon>
        <taxon>Viridiplantae</taxon>
        <taxon>Streptophyta</taxon>
        <taxon>Embryophyta</taxon>
        <taxon>Tracheophyta</taxon>
        <taxon>Spermatophyta</taxon>
        <taxon>Magnoliopsida</taxon>
        <taxon>eudicotyledons</taxon>
        <taxon>Gunneridae</taxon>
        <taxon>Pentapetalae</taxon>
        <taxon>rosids</taxon>
        <taxon>malvids</taxon>
        <taxon>Brassicales</taxon>
        <taxon>Brassicaceae</taxon>
        <taxon>Brassiceae</taxon>
        <taxon>Brassica</taxon>
    </lineage>
</organism>
<protein>
    <submittedName>
        <fullName evidence="1">Uncharacterized protein</fullName>
    </submittedName>
</protein>
<dbReference type="AlphaFoldDB" id="A0A3P6CR13"/>
<gene>
    <name evidence="1" type="ORF">BOLC4T25410H</name>
</gene>
<name>A0A3P6CR13_BRAOL</name>
<evidence type="ECO:0000313" key="1">
    <source>
        <dbReference type="EMBL" id="VDD09959.1"/>
    </source>
</evidence>
<accession>A0A3P6CR13</accession>
<dbReference type="EMBL" id="LR031873">
    <property type="protein sequence ID" value="VDD09959.1"/>
    <property type="molecule type" value="Genomic_DNA"/>
</dbReference>